<keyword evidence="4 7" id="KW-1133">Transmembrane helix</keyword>
<feature type="compositionally biased region" description="Polar residues" evidence="6">
    <location>
        <begin position="1"/>
        <end position="18"/>
    </location>
</feature>
<evidence type="ECO:0000256" key="7">
    <source>
        <dbReference type="SAM" id="Phobius"/>
    </source>
</evidence>
<dbReference type="PANTHER" id="PTHR31621:SF66">
    <property type="entry name" value="PROTEIN DMP2"/>
    <property type="match status" value="1"/>
</dbReference>
<evidence type="ECO:0000256" key="3">
    <source>
        <dbReference type="ARBA" id="ARBA00022692"/>
    </source>
</evidence>
<feature type="region of interest" description="Disordered" evidence="6">
    <location>
        <begin position="1"/>
        <end position="21"/>
    </location>
</feature>
<organism evidence="8 9">
    <name type="scientific">Rhodamnia argentea</name>
    <dbReference type="NCBI Taxonomy" id="178133"/>
    <lineage>
        <taxon>Eukaryota</taxon>
        <taxon>Viridiplantae</taxon>
        <taxon>Streptophyta</taxon>
        <taxon>Embryophyta</taxon>
        <taxon>Tracheophyta</taxon>
        <taxon>Spermatophyta</taxon>
        <taxon>Magnoliopsida</taxon>
        <taxon>eudicotyledons</taxon>
        <taxon>Gunneridae</taxon>
        <taxon>Pentapetalae</taxon>
        <taxon>rosids</taxon>
        <taxon>malvids</taxon>
        <taxon>Myrtales</taxon>
        <taxon>Myrtaceae</taxon>
        <taxon>Myrtoideae</taxon>
        <taxon>Myrteae</taxon>
        <taxon>Australasian group</taxon>
        <taxon>Rhodamnia</taxon>
    </lineage>
</organism>
<dbReference type="Pfam" id="PF05078">
    <property type="entry name" value="DUF679"/>
    <property type="match status" value="1"/>
</dbReference>
<evidence type="ECO:0000256" key="4">
    <source>
        <dbReference type="ARBA" id="ARBA00022989"/>
    </source>
</evidence>
<feature type="transmembrane region" description="Helical" evidence="7">
    <location>
        <begin position="61"/>
        <end position="79"/>
    </location>
</feature>
<evidence type="ECO:0000256" key="6">
    <source>
        <dbReference type="SAM" id="MobiDB-lite"/>
    </source>
</evidence>
<keyword evidence="5 7" id="KW-0472">Membrane</keyword>
<dbReference type="InterPro" id="IPR007770">
    <property type="entry name" value="DMP"/>
</dbReference>
<dbReference type="RefSeq" id="XP_030540862.1">
    <property type="nucleotide sequence ID" value="XM_030685002.1"/>
</dbReference>
<dbReference type="GO" id="GO:0005737">
    <property type="term" value="C:cytoplasm"/>
    <property type="evidence" value="ECO:0007669"/>
    <property type="project" value="UniProtKB-ARBA"/>
</dbReference>
<keyword evidence="3 7" id="KW-0812">Transmembrane</keyword>
<evidence type="ECO:0000313" key="9">
    <source>
        <dbReference type="RefSeq" id="XP_030540862.1"/>
    </source>
</evidence>
<dbReference type="OrthoDB" id="1928191at2759"/>
<protein>
    <submittedName>
        <fullName evidence="9">Protein DMP2-like</fullName>
    </submittedName>
</protein>
<comment type="subcellular location">
    <subcellularLocation>
        <location evidence="1">Membrane</location>
        <topology evidence="1">Multi-pass membrane protein</topology>
    </subcellularLocation>
</comment>
<sequence length="207" mass="22211">MGNKSSSKSKTDSGQTSTTKKDKLHGLGNVIRLLPTGTVFLFQFLNPVLTNNGKCHAANKYLSAVLIGLCGLSCSLACFTDSYKGKFGLTYYGVATPKGLWPGSSSVDLSGHKLRFGDFVHAFMSVLIFAVLVLLDTNTMRCFYPSFEHTQNTLIMVLPPVTGTISSVVFALFPTKRHGIGYPSSESKAASETKTTSETSTTSESKA</sequence>
<dbReference type="Proteomes" id="UP000827889">
    <property type="component" value="Chromosome 6"/>
</dbReference>
<dbReference type="PANTHER" id="PTHR31621">
    <property type="entry name" value="PROTEIN DMP3"/>
    <property type="match status" value="1"/>
</dbReference>
<dbReference type="GO" id="GO:0016020">
    <property type="term" value="C:membrane"/>
    <property type="evidence" value="ECO:0007669"/>
    <property type="project" value="UniProtKB-SubCell"/>
</dbReference>
<evidence type="ECO:0000256" key="1">
    <source>
        <dbReference type="ARBA" id="ARBA00004141"/>
    </source>
</evidence>
<feature type="compositionally biased region" description="Low complexity" evidence="6">
    <location>
        <begin position="184"/>
        <end position="207"/>
    </location>
</feature>
<dbReference type="KEGG" id="rarg:115748499"/>
<gene>
    <name evidence="9" type="primary">LOC115748499</name>
</gene>
<dbReference type="AlphaFoldDB" id="A0A8B8Q3C3"/>
<evidence type="ECO:0000256" key="5">
    <source>
        <dbReference type="ARBA" id="ARBA00023136"/>
    </source>
</evidence>
<evidence type="ECO:0000256" key="2">
    <source>
        <dbReference type="ARBA" id="ARBA00008707"/>
    </source>
</evidence>
<comment type="similarity">
    <text evidence="2">Belongs to the plant DMP1 protein family.</text>
</comment>
<evidence type="ECO:0000313" key="8">
    <source>
        <dbReference type="Proteomes" id="UP000827889"/>
    </source>
</evidence>
<feature type="transmembrane region" description="Helical" evidence="7">
    <location>
        <begin position="155"/>
        <end position="173"/>
    </location>
</feature>
<feature type="region of interest" description="Disordered" evidence="6">
    <location>
        <begin position="183"/>
        <end position="207"/>
    </location>
</feature>
<accession>A0A8B8Q3C3</accession>
<dbReference type="GeneID" id="115748499"/>
<reference evidence="9" key="1">
    <citation type="submission" date="2025-08" db="UniProtKB">
        <authorList>
            <consortium name="RefSeq"/>
        </authorList>
    </citation>
    <scope>IDENTIFICATION</scope>
    <source>
        <tissue evidence="9">Leaf</tissue>
    </source>
</reference>
<feature type="transmembrane region" description="Helical" evidence="7">
    <location>
        <begin position="116"/>
        <end position="135"/>
    </location>
</feature>
<keyword evidence="8" id="KW-1185">Reference proteome</keyword>
<proteinExistence type="inferred from homology"/>
<name>A0A8B8Q3C3_9MYRT</name>
<dbReference type="GO" id="GO:0010256">
    <property type="term" value="P:endomembrane system organization"/>
    <property type="evidence" value="ECO:0007669"/>
    <property type="project" value="TreeGrafter"/>
</dbReference>